<proteinExistence type="predicted"/>
<evidence type="ECO:0008006" key="6">
    <source>
        <dbReference type="Google" id="ProtNLM"/>
    </source>
</evidence>
<dbReference type="GO" id="GO:0016052">
    <property type="term" value="P:carbohydrate catabolic process"/>
    <property type="evidence" value="ECO:0007669"/>
    <property type="project" value="InterPro"/>
</dbReference>
<accession>A0A1F5RF52</accession>
<keyword evidence="1" id="KW-0732">Signal</keyword>
<reference evidence="4 5" key="1">
    <citation type="journal article" date="2016" name="Nat. Commun.">
        <title>Thousands of microbial genomes shed light on interconnected biogeochemical processes in an aquifer system.</title>
        <authorList>
            <person name="Anantharaman K."/>
            <person name="Brown C.T."/>
            <person name="Hug L.A."/>
            <person name="Sharon I."/>
            <person name="Castelle C.J."/>
            <person name="Probst A.J."/>
            <person name="Thomas B.C."/>
            <person name="Singh A."/>
            <person name="Wilkins M.J."/>
            <person name="Karaoz U."/>
            <person name="Brodie E.L."/>
            <person name="Williams K.H."/>
            <person name="Hubbard S.S."/>
            <person name="Banfield J.F."/>
        </authorList>
    </citation>
    <scope>NUCLEOTIDE SEQUENCE [LARGE SCALE GENOMIC DNA]</scope>
</reference>
<dbReference type="Pfam" id="PF06452">
    <property type="entry name" value="CBM9_1"/>
    <property type="match status" value="1"/>
</dbReference>
<dbReference type="Pfam" id="PF00149">
    <property type="entry name" value="Metallophos"/>
    <property type="match status" value="1"/>
</dbReference>
<dbReference type="PANTHER" id="PTHR43143">
    <property type="entry name" value="METALLOPHOSPHOESTERASE, CALCINEURIN SUPERFAMILY"/>
    <property type="match status" value="1"/>
</dbReference>
<feature type="signal peptide" evidence="1">
    <location>
        <begin position="1"/>
        <end position="22"/>
    </location>
</feature>
<feature type="domain" description="Calcineurin-like phosphoesterase" evidence="2">
    <location>
        <begin position="35"/>
        <end position="210"/>
    </location>
</feature>
<dbReference type="InterPro" id="IPR029052">
    <property type="entry name" value="Metallo-depent_PP-like"/>
</dbReference>
<feature type="chain" id="PRO_5009520819" description="Calcineurin-like phosphoesterase domain-containing protein" evidence="1">
    <location>
        <begin position="23"/>
        <end position="580"/>
    </location>
</feature>
<dbReference type="GO" id="GO:0004553">
    <property type="term" value="F:hydrolase activity, hydrolyzing O-glycosyl compounds"/>
    <property type="evidence" value="ECO:0007669"/>
    <property type="project" value="InterPro"/>
</dbReference>
<dbReference type="Gene3D" id="2.60.40.1190">
    <property type="match status" value="1"/>
</dbReference>
<dbReference type="EMBL" id="MFFM01000026">
    <property type="protein sequence ID" value="OGF13096.1"/>
    <property type="molecule type" value="Genomic_DNA"/>
</dbReference>
<evidence type="ECO:0000259" key="3">
    <source>
        <dbReference type="Pfam" id="PF06452"/>
    </source>
</evidence>
<sequence>MKKIVMILTLLAAALIQNGWTARPAGPGDNFRLVVLADRTGGANQKAFEMVLRDIEWMKPDLVVTVGDLIQGYADSAGTVKDWDATLPMLKALSCPVYLTPGNHDITTPEVRSIFIKKTGRNPYYSFDHQNSHFIVMDNSLVETLDKMDPAQIRWLEKDLRSLRNRSGIYIFMHKPFWAAGVGAGQPDKLHDLFKRYKVTAVFAGHWHNYASEVIDGIRYVVMGSSGADIGPSENISLAGFYQYLWVTVKDGKFSPALVRAGNTFDLDHVSLKEETFAHQIPTKAVFVDGPELIEGRKLSSLEAEVRIKNPTDKPIKTEILWETGQNWKAVKNSIPVEIAPGDSLKSVFRFKGSGTLYPLPVMKMSYPFGRDKFYNLEMSPNVTRILECPRAKKSPAIDGRFDKNEWLGAGKIADFCGWDGNPASADPTQVYFMHDGENLYIAAVCRDTVMAQLKAAKTVRDDQVYNDDCIGFLFAANKDTVYQMYVNPASTVWDQLIDNTRDDLDQKWNGGFQAKAQAGEREWVLEMRVPLKDIGLPVLNKAAEMRMNIRRKQQRNNQSALWMYDWSYQTKNFGVVRFK</sequence>
<dbReference type="SUPFAM" id="SSF49344">
    <property type="entry name" value="CBD9-like"/>
    <property type="match status" value="1"/>
</dbReference>
<dbReference type="PANTHER" id="PTHR43143:SF1">
    <property type="entry name" value="SERINE_THREONINE-PROTEIN PHOSPHATASE CPPED1"/>
    <property type="match status" value="1"/>
</dbReference>
<evidence type="ECO:0000256" key="1">
    <source>
        <dbReference type="SAM" id="SignalP"/>
    </source>
</evidence>
<feature type="domain" description="Carbohydrate-binding" evidence="3">
    <location>
        <begin position="398"/>
        <end position="568"/>
    </location>
</feature>
<organism evidence="4 5">
    <name type="scientific">Candidatus Edwardsbacteria bacterium GWF2_54_11</name>
    <dbReference type="NCBI Taxonomy" id="1817851"/>
    <lineage>
        <taxon>Bacteria</taxon>
        <taxon>Candidatus Edwardsiibacteriota</taxon>
    </lineage>
</organism>
<dbReference type="Gene3D" id="3.60.21.10">
    <property type="match status" value="1"/>
</dbReference>
<dbReference type="AlphaFoldDB" id="A0A1F5RF52"/>
<dbReference type="SUPFAM" id="SSF56300">
    <property type="entry name" value="Metallo-dependent phosphatases"/>
    <property type="match status" value="1"/>
</dbReference>
<evidence type="ECO:0000313" key="5">
    <source>
        <dbReference type="Proteomes" id="UP000177230"/>
    </source>
</evidence>
<dbReference type="InterPro" id="IPR010502">
    <property type="entry name" value="Carb-bd_dom_fam9"/>
</dbReference>
<protein>
    <recommendedName>
        <fullName evidence="6">Calcineurin-like phosphoesterase domain-containing protein</fullName>
    </recommendedName>
</protein>
<evidence type="ECO:0000313" key="4">
    <source>
        <dbReference type="EMBL" id="OGF13096.1"/>
    </source>
</evidence>
<comment type="caution">
    <text evidence="4">The sequence shown here is derived from an EMBL/GenBank/DDBJ whole genome shotgun (WGS) entry which is preliminary data.</text>
</comment>
<gene>
    <name evidence="4" type="ORF">A2024_04780</name>
</gene>
<dbReference type="InterPro" id="IPR004843">
    <property type="entry name" value="Calcineurin-like_PHP"/>
</dbReference>
<dbReference type="InterPro" id="IPR051918">
    <property type="entry name" value="STPP_CPPED1"/>
</dbReference>
<dbReference type="GO" id="GO:0030246">
    <property type="term" value="F:carbohydrate binding"/>
    <property type="evidence" value="ECO:0007669"/>
    <property type="project" value="InterPro"/>
</dbReference>
<name>A0A1F5RF52_9BACT</name>
<evidence type="ECO:0000259" key="2">
    <source>
        <dbReference type="Pfam" id="PF00149"/>
    </source>
</evidence>
<dbReference type="Proteomes" id="UP000177230">
    <property type="component" value="Unassembled WGS sequence"/>
</dbReference>